<accession>A0A1Y3B9Y8</accession>
<evidence type="ECO:0000313" key="3">
    <source>
        <dbReference type="Proteomes" id="UP000194236"/>
    </source>
</evidence>
<keyword evidence="3" id="KW-1185">Reference proteome</keyword>
<organism evidence="2 3">
    <name type="scientific">Euroglyphus maynei</name>
    <name type="common">Mayne's house dust mite</name>
    <dbReference type="NCBI Taxonomy" id="6958"/>
    <lineage>
        <taxon>Eukaryota</taxon>
        <taxon>Metazoa</taxon>
        <taxon>Ecdysozoa</taxon>
        <taxon>Arthropoda</taxon>
        <taxon>Chelicerata</taxon>
        <taxon>Arachnida</taxon>
        <taxon>Acari</taxon>
        <taxon>Acariformes</taxon>
        <taxon>Sarcoptiformes</taxon>
        <taxon>Astigmata</taxon>
        <taxon>Psoroptidia</taxon>
        <taxon>Analgoidea</taxon>
        <taxon>Pyroglyphidae</taxon>
        <taxon>Pyroglyphinae</taxon>
        <taxon>Euroglyphus</taxon>
    </lineage>
</organism>
<feature type="compositionally biased region" description="Low complexity" evidence="1">
    <location>
        <begin position="20"/>
        <end position="44"/>
    </location>
</feature>
<protein>
    <submittedName>
        <fullName evidence="2">Uncharacterized protein</fullName>
    </submittedName>
</protein>
<dbReference type="AlphaFoldDB" id="A0A1Y3B9Y8"/>
<feature type="compositionally biased region" description="Low complexity" evidence="1">
    <location>
        <begin position="81"/>
        <end position="90"/>
    </location>
</feature>
<evidence type="ECO:0000313" key="2">
    <source>
        <dbReference type="EMBL" id="OTF77691.1"/>
    </source>
</evidence>
<feature type="compositionally biased region" description="Low complexity" evidence="1">
    <location>
        <begin position="107"/>
        <end position="117"/>
    </location>
</feature>
<feature type="compositionally biased region" description="Low complexity" evidence="1">
    <location>
        <begin position="179"/>
        <end position="193"/>
    </location>
</feature>
<sequence>MALVVSKQPQPWHPPTPSVSSSRNTDHLSSSTSSSSSSSEIEPSFAKSVVTFTGNETGNPPSSSLVKTDCQLVNSDKRKSTTSGSAATTTNGEVVVSTTADNNGPETQQQTSVSTKSSTHDLQEQLNNSNNNGPAAQAAAVAAAAALAPNNNGPAAQAAAVAAAAALAPFFGTFHHHSSLSPSTSSVTSPSSSQNIQDISLHYPGTHSSVQNHHHHHRQTHYVSHSHGGSASVNTATQSHLNHQTHPSQHLHHPHQIMYSSPSSISSQAFDGGLLMSAITPSPNGNNGSTNGSIQSHVAYATANSFQQPSQPVVSHQTTNGQLTMANTISSQHPPTIMTNGTTNNSYSQYANFTQLLPTPNISQMGSTALLLVYMVLLEV</sequence>
<name>A0A1Y3B9Y8_EURMA</name>
<dbReference type="Proteomes" id="UP000194236">
    <property type="component" value="Unassembled WGS sequence"/>
</dbReference>
<feature type="region of interest" description="Disordered" evidence="1">
    <location>
        <begin position="1"/>
        <end position="44"/>
    </location>
</feature>
<evidence type="ECO:0000256" key="1">
    <source>
        <dbReference type="SAM" id="MobiDB-lite"/>
    </source>
</evidence>
<reference evidence="2 3" key="1">
    <citation type="submission" date="2017-03" db="EMBL/GenBank/DDBJ databases">
        <title>Genome Survey of Euroglyphus maynei.</title>
        <authorList>
            <person name="Arlian L.G."/>
            <person name="Morgan M.S."/>
            <person name="Rider S.D."/>
        </authorList>
    </citation>
    <scope>NUCLEOTIDE SEQUENCE [LARGE SCALE GENOMIC DNA]</scope>
    <source>
        <strain evidence="2">Arlian Lab</strain>
        <tissue evidence="2">Whole body</tissue>
    </source>
</reference>
<dbReference type="EMBL" id="MUJZ01031372">
    <property type="protein sequence ID" value="OTF77691.1"/>
    <property type="molecule type" value="Genomic_DNA"/>
</dbReference>
<feature type="region of interest" description="Disordered" evidence="1">
    <location>
        <begin position="177"/>
        <end position="264"/>
    </location>
</feature>
<feature type="region of interest" description="Disordered" evidence="1">
    <location>
        <begin position="76"/>
        <end position="134"/>
    </location>
</feature>
<comment type="caution">
    <text evidence="2">The sequence shown here is derived from an EMBL/GenBank/DDBJ whole genome shotgun (WGS) entry which is preliminary data.</text>
</comment>
<gene>
    <name evidence="2" type="ORF">BLA29_005849</name>
</gene>
<feature type="compositionally biased region" description="Polar residues" evidence="1">
    <location>
        <begin position="96"/>
        <end position="106"/>
    </location>
</feature>
<feature type="compositionally biased region" description="Polar residues" evidence="1">
    <location>
        <begin position="229"/>
        <end position="248"/>
    </location>
</feature>
<proteinExistence type="predicted"/>